<evidence type="ECO:0000313" key="2">
    <source>
        <dbReference type="Proteomes" id="UP000499080"/>
    </source>
</evidence>
<accession>A0A4Y2X6N0</accession>
<gene>
    <name evidence="1" type="ORF">AVEN_183691_1</name>
</gene>
<feature type="non-terminal residue" evidence="1">
    <location>
        <position position="1"/>
    </location>
</feature>
<reference evidence="1 2" key="1">
    <citation type="journal article" date="2019" name="Sci. Rep.">
        <title>Orb-weaving spider Araneus ventricosus genome elucidates the spidroin gene catalogue.</title>
        <authorList>
            <person name="Kono N."/>
            <person name="Nakamura H."/>
            <person name="Ohtoshi R."/>
            <person name="Moran D.A.P."/>
            <person name="Shinohara A."/>
            <person name="Yoshida Y."/>
            <person name="Fujiwara M."/>
            <person name="Mori M."/>
            <person name="Tomita M."/>
            <person name="Arakawa K."/>
        </authorList>
    </citation>
    <scope>NUCLEOTIDE SEQUENCE [LARGE SCALE GENOMIC DNA]</scope>
</reference>
<dbReference type="AlphaFoldDB" id="A0A4Y2X6N0"/>
<comment type="caution">
    <text evidence="1">The sequence shown here is derived from an EMBL/GenBank/DDBJ whole genome shotgun (WGS) entry which is preliminary data.</text>
</comment>
<keyword evidence="2" id="KW-1185">Reference proteome</keyword>
<organism evidence="1 2">
    <name type="scientific">Araneus ventricosus</name>
    <name type="common">Orbweaver spider</name>
    <name type="synonym">Epeira ventricosa</name>
    <dbReference type="NCBI Taxonomy" id="182803"/>
    <lineage>
        <taxon>Eukaryota</taxon>
        <taxon>Metazoa</taxon>
        <taxon>Ecdysozoa</taxon>
        <taxon>Arthropoda</taxon>
        <taxon>Chelicerata</taxon>
        <taxon>Arachnida</taxon>
        <taxon>Araneae</taxon>
        <taxon>Araneomorphae</taxon>
        <taxon>Entelegynae</taxon>
        <taxon>Araneoidea</taxon>
        <taxon>Araneidae</taxon>
        <taxon>Araneus</taxon>
    </lineage>
</organism>
<dbReference type="Proteomes" id="UP000499080">
    <property type="component" value="Unassembled WGS sequence"/>
</dbReference>
<name>A0A4Y2X6N0_ARAVE</name>
<evidence type="ECO:0000313" key="1">
    <source>
        <dbReference type="EMBL" id="GBO43807.1"/>
    </source>
</evidence>
<protein>
    <submittedName>
        <fullName evidence="1">Uncharacterized protein</fullName>
    </submittedName>
</protein>
<proteinExistence type="predicted"/>
<dbReference type="EMBL" id="BGPR01070365">
    <property type="protein sequence ID" value="GBO43807.1"/>
    <property type="molecule type" value="Genomic_DNA"/>
</dbReference>
<sequence length="122" mass="13604">GVIRSCIATQAEKYPALTCTAYPLPGLQTTSTCTSLFTSGTHGRASPKKGKEILPLSFRERSRRYVYTFSPRMAASERRNRWSLGPSLMSAPRWHRHAALTTLLSAAHDDELHGHLRPRRAA</sequence>